<dbReference type="PROSITE" id="PS50885">
    <property type="entry name" value="HAMP"/>
    <property type="match status" value="1"/>
</dbReference>
<dbReference type="AlphaFoldDB" id="A0A2W7NBZ5"/>
<protein>
    <submittedName>
        <fullName evidence="2">Methyl-accepting chemotaxis protein</fullName>
    </submittedName>
</protein>
<dbReference type="CDD" id="cd06225">
    <property type="entry name" value="HAMP"/>
    <property type="match status" value="1"/>
</dbReference>
<name>A0A2W7NBZ5_9BACT</name>
<dbReference type="InterPro" id="IPR003660">
    <property type="entry name" value="HAMP_dom"/>
</dbReference>
<proteinExistence type="predicted"/>
<organism evidence="2 3">
    <name type="scientific">Breznakibacter xylanolyticus</name>
    <dbReference type="NCBI Taxonomy" id="990"/>
    <lineage>
        <taxon>Bacteria</taxon>
        <taxon>Pseudomonadati</taxon>
        <taxon>Bacteroidota</taxon>
        <taxon>Bacteroidia</taxon>
        <taxon>Marinilabiliales</taxon>
        <taxon>Marinilabiliaceae</taxon>
        <taxon>Breznakibacter</taxon>
    </lineage>
</organism>
<feature type="domain" description="HAMP" evidence="1">
    <location>
        <begin position="21"/>
        <end position="71"/>
    </location>
</feature>
<gene>
    <name evidence="2" type="ORF">LX69_03348</name>
</gene>
<dbReference type="EMBL" id="QKZK01000050">
    <property type="protein sequence ID" value="PZX10576.1"/>
    <property type="molecule type" value="Genomic_DNA"/>
</dbReference>
<keyword evidence="3" id="KW-1185">Reference proteome</keyword>
<comment type="caution">
    <text evidence="2">The sequence shown here is derived from an EMBL/GenBank/DDBJ whole genome shotgun (WGS) entry which is preliminary data.</text>
</comment>
<accession>A0A2W7NBZ5</accession>
<dbReference type="Proteomes" id="UP000249239">
    <property type="component" value="Unassembled WGS sequence"/>
</dbReference>
<dbReference type="GO" id="GO:0007165">
    <property type="term" value="P:signal transduction"/>
    <property type="evidence" value="ECO:0007669"/>
    <property type="project" value="InterPro"/>
</dbReference>
<dbReference type="GO" id="GO:0016020">
    <property type="term" value="C:membrane"/>
    <property type="evidence" value="ECO:0007669"/>
    <property type="project" value="InterPro"/>
</dbReference>
<evidence type="ECO:0000313" key="2">
    <source>
        <dbReference type="EMBL" id="PZX10576.1"/>
    </source>
</evidence>
<evidence type="ECO:0000313" key="3">
    <source>
        <dbReference type="Proteomes" id="UP000249239"/>
    </source>
</evidence>
<dbReference type="Gene3D" id="1.10.287.950">
    <property type="entry name" value="Methyl-accepting chemotaxis protein"/>
    <property type="match status" value="1"/>
</dbReference>
<sequence>MPSIITDHCNGDFNAIKSNLNNLITAINTIIEKARLVANGDLTVTLTKRSENDDLMEALNDMVAQLNTIVLQIMETAQNVSTGSG</sequence>
<reference evidence="2 3" key="1">
    <citation type="submission" date="2018-06" db="EMBL/GenBank/DDBJ databases">
        <title>Genomic Encyclopedia of Archaeal and Bacterial Type Strains, Phase II (KMG-II): from individual species to whole genera.</title>
        <authorList>
            <person name="Goeker M."/>
        </authorList>
    </citation>
    <scope>NUCLEOTIDE SEQUENCE [LARGE SCALE GENOMIC DNA]</scope>
    <source>
        <strain evidence="2 3">DSM 6779</strain>
    </source>
</reference>
<evidence type="ECO:0000259" key="1">
    <source>
        <dbReference type="PROSITE" id="PS50885"/>
    </source>
</evidence>
<dbReference type="Pfam" id="PF18947">
    <property type="entry name" value="HAMP_2"/>
    <property type="match status" value="1"/>
</dbReference>